<protein>
    <submittedName>
        <fullName evidence="5">Glycosyltransferase family 2 protein</fullName>
    </submittedName>
</protein>
<comment type="caution">
    <text evidence="5">The sequence shown here is derived from an EMBL/GenBank/DDBJ whole genome shotgun (WGS) entry which is preliminary data.</text>
</comment>
<dbReference type="AlphaFoldDB" id="A0A418PNW0"/>
<reference evidence="5 6" key="1">
    <citation type="submission" date="2018-09" db="EMBL/GenBank/DDBJ databases">
        <authorList>
            <person name="Wang X."/>
            <person name="Du Z."/>
        </authorList>
    </citation>
    <scope>NUCLEOTIDE SEQUENCE [LARGE SCALE GENOMIC DNA]</scope>
    <source>
        <strain evidence="5 6">N3</strain>
    </source>
</reference>
<evidence type="ECO:0000259" key="4">
    <source>
        <dbReference type="Pfam" id="PF00535"/>
    </source>
</evidence>
<feature type="domain" description="Glycosyltransferase 2-like" evidence="4">
    <location>
        <begin position="7"/>
        <end position="176"/>
    </location>
</feature>
<dbReference type="Pfam" id="PF00535">
    <property type="entry name" value="Glycos_transf_2"/>
    <property type="match status" value="1"/>
</dbReference>
<dbReference type="Proteomes" id="UP000283522">
    <property type="component" value="Unassembled WGS sequence"/>
</dbReference>
<organism evidence="5 6">
    <name type="scientific">Algoriphagus lacus</name>
    <dbReference type="NCBI Taxonomy" id="2056311"/>
    <lineage>
        <taxon>Bacteria</taxon>
        <taxon>Pseudomonadati</taxon>
        <taxon>Bacteroidota</taxon>
        <taxon>Cytophagia</taxon>
        <taxon>Cytophagales</taxon>
        <taxon>Cyclobacteriaceae</taxon>
        <taxon>Algoriphagus</taxon>
    </lineage>
</organism>
<accession>A0A418PNW0</accession>
<evidence type="ECO:0000313" key="5">
    <source>
        <dbReference type="EMBL" id="RIW13391.1"/>
    </source>
</evidence>
<sequence length="330" mass="37984">MSTLKISVVLPNFNGKDLLESFLPYTFEALRNSQVDFEFILVDDASTDESVPWTKSSYPEIKIIQNSSNRGFSNSCNCGIEASQGDLVLLLNSDIRLSPDYFQNQLKYFDDEDTFGVMGKILNSHNRELEIGAKIPRRSGIFLKSDIQYIPKTAESWAPTLFLSGANALIDRKKLIALGGLDEVFSPFYAEDLDLSVRAWRMGWKCYFEKESVCYHLGSKTIKSNNPNPRIKATYFRNRMIFHAIHLEPNQLNSWKLQTLVLDVLPKLLLGKFWILTSYREMIKLWPQIKKSRQQLSEILQVQSNHPLTLEDVEQEILYMLPKSLELQSI</sequence>
<evidence type="ECO:0000256" key="1">
    <source>
        <dbReference type="ARBA" id="ARBA00006739"/>
    </source>
</evidence>
<proteinExistence type="inferred from homology"/>
<comment type="similarity">
    <text evidence="1">Belongs to the glycosyltransferase 2 family.</text>
</comment>
<dbReference type="GO" id="GO:0016757">
    <property type="term" value="F:glycosyltransferase activity"/>
    <property type="evidence" value="ECO:0007669"/>
    <property type="project" value="UniProtKB-KW"/>
</dbReference>
<evidence type="ECO:0000256" key="2">
    <source>
        <dbReference type="ARBA" id="ARBA00022676"/>
    </source>
</evidence>
<dbReference type="SUPFAM" id="SSF53448">
    <property type="entry name" value="Nucleotide-diphospho-sugar transferases"/>
    <property type="match status" value="1"/>
</dbReference>
<dbReference type="InterPro" id="IPR001173">
    <property type="entry name" value="Glyco_trans_2-like"/>
</dbReference>
<dbReference type="PANTHER" id="PTHR43179:SF12">
    <property type="entry name" value="GALACTOFURANOSYLTRANSFERASE GLFT2"/>
    <property type="match status" value="1"/>
</dbReference>
<dbReference type="Gene3D" id="3.90.550.10">
    <property type="entry name" value="Spore Coat Polysaccharide Biosynthesis Protein SpsA, Chain A"/>
    <property type="match status" value="1"/>
</dbReference>
<keyword evidence="3 5" id="KW-0808">Transferase</keyword>
<evidence type="ECO:0000256" key="3">
    <source>
        <dbReference type="ARBA" id="ARBA00022679"/>
    </source>
</evidence>
<dbReference type="OrthoDB" id="8936324at2"/>
<evidence type="ECO:0000313" key="6">
    <source>
        <dbReference type="Proteomes" id="UP000283522"/>
    </source>
</evidence>
<dbReference type="RefSeq" id="WP_119478977.1">
    <property type="nucleotide sequence ID" value="NZ_QXML01000009.1"/>
</dbReference>
<gene>
    <name evidence="5" type="ORF">D0X99_16595</name>
</gene>
<dbReference type="PANTHER" id="PTHR43179">
    <property type="entry name" value="RHAMNOSYLTRANSFERASE WBBL"/>
    <property type="match status" value="1"/>
</dbReference>
<keyword evidence="6" id="KW-1185">Reference proteome</keyword>
<keyword evidence="2" id="KW-0328">Glycosyltransferase</keyword>
<dbReference type="EMBL" id="QXML01000009">
    <property type="protein sequence ID" value="RIW13391.1"/>
    <property type="molecule type" value="Genomic_DNA"/>
</dbReference>
<name>A0A418PNW0_9BACT</name>
<dbReference type="CDD" id="cd04186">
    <property type="entry name" value="GT_2_like_c"/>
    <property type="match status" value="1"/>
</dbReference>
<dbReference type="InterPro" id="IPR029044">
    <property type="entry name" value="Nucleotide-diphossugar_trans"/>
</dbReference>